<sequence>MPPTWLGLYKDKINSLFIPKTTKHLPCSHHFFLLNPLLSSKKMEFSTFHPSTWNSFFTSPLLFPYQFIPENYVHWRETPESHIYSADLPGVKKEEIKVEVEDSSYLIIRTEAANETTEPIRSFMRKFRLPGMVDMDGISASYRDGVLTVTVPRTLVRRGFFIEPDDLPESIVNLGASAA</sequence>
<evidence type="ECO:0000256" key="3">
    <source>
        <dbReference type="RuleBase" id="RU003616"/>
    </source>
</evidence>
<keyword evidence="5" id="KW-1185">Reference proteome</keyword>
<dbReference type="Proteomes" id="UP000694930">
    <property type="component" value="Chromosome 2"/>
</dbReference>
<reference evidence="5" key="1">
    <citation type="journal article" date="2014" name="Nat. Genet.">
        <title>The genome of the stress-tolerant wild tomato species Solanum pennellii.</title>
        <authorList>
            <person name="Bolger A."/>
            <person name="Scossa F."/>
            <person name="Bolger M.E."/>
            <person name="Lanz C."/>
            <person name="Maumus F."/>
            <person name="Tohge T."/>
            <person name="Quesneville H."/>
            <person name="Alseekh S."/>
            <person name="Sorensen I."/>
            <person name="Lichtenstein G."/>
            <person name="Fich E.A."/>
            <person name="Conte M."/>
            <person name="Keller H."/>
            <person name="Schneeberger K."/>
            <person name="Schwacke R."/>
            <person name="Ofner I."/>
            <person name="Vrebalov J."/>
            <person name="Xu Y."/>
            <person name="Osorio S."/>
            <person name="Aflitos S.A."/>
            <person name="Schijlen E."/>
            <person name="Jimenez-Gomez J.M."/>
            <person name="Ryngajllo M."/>
            <person name="Kimura S."/>
            <person name="Kumar R."/>
            <person name="Koenig D."/>
            <person name="Headland L.R."/>
            <person name="Maloof J.N."/>
            <person name="Sinha N."/>
            <person name="van Ham R.C."/>
            <person name="Lankhorst R.K."/>
            <person name="Mao L."/>
            <person name="Vogel A."/>
            <person name="Arsova B."/>
            <person name="Panstruga R."/>
            <person name="Fei Z."/>
            <person name="Rose J.K."/>
            <person name="Zamir D."/>
            <person name="Carrari F."/>
            <person name="Giovannoni J.J."/>
            <person name="Weigel D."/>
            <person name="Usadel B."/>
            <person name="Fernie A.R."/>
        </authorList>
    </citation>
    <scope>NUCLEOTIDE SEQUENCE [LARGE SCALE GENOMIC DNA]</scope>
    <source>
        <strain evidence="5">cv. LA0716</strain>
    </source>
</reference>
<proteinExistence type="inferred from homology"/>
<comment type="similarity">
    <text evidence="2 3">Belongs to the small heat shock protein (HSP20) family.</text>
</comment>
<dbReference type="Pfam" id="PF00011">
    <property type="entry name" value="HSP20"/>
    <property type="match status" value="1"/>
</dbReference>
<organism evidence="5 6">
    <name type="scientific">Solanum pennellii</name>
    <name type="common">Tomato</name>
    <name type="synonym">Lycopersicon pennellii</name>
    <dbReference type="NCBI Taxonomy" id="28526"/>
    <lineage>
        <taxon>Eukaryota</taxon>
        <taxon>Viridiplantae</taxon>
        <taxon>Streptophyta</taxon>
        <taxon>Embryophyta</taxon>
        <taxon>Tracheophyta</taxon>
        <taxon>Spermatophyta</taxon>
        <taxon>Magnoliopsida</taxon>
        <taxon>eudicotyledons</taxon>
        <taxon>Gunneridae</taxon>
        <taxon>Pentapetalae</taxon>
        <taxon>asterids</taxon>
        <taxon>lamiids</taxon>
        <taxon>Solanales</taxon>
        <taxon>Solanaceae</taxon>
        <taxon>Solanoideae</taxon>
        <taxon>Solaneae</taxon>
        <taxon>Solanum</taxon>
        <taxon>Solanum subgen. Lycopersicon</taxon>
    </lineage>
</organism>
<gene>
    <name evidence="6" type="primary">LOC107009170</name>
</gene>
<evidence type="ECO:0000313" key="5">
    <source>
        <dbReference type="Proteomes" id="UP000694930"/>
    </source>
</evidence>
<evidence type="ECO:0000313" key="6">
    <source>
        <dbReference type="RefSeq" id="XP_015063935.2"/>
    </source>
</evidence>
<dbReference type="PROSITE" id="PS01031">
    <property type="entry name" value="SHSP"/>
    <property type="match status" value="1"/>
</dbReference>
<dbReference type="InterPro" id="IPR031107">
    <property type="entry name" value="Small_HSP"/>
</dbReference>
<accession>A0ABM1FZT3</accession>
<dbReference type="InterPro" id="IPR002068">
    <property type="entry name" value="A-crystallin/Hsp20_dom"/>
</dbReference>
<name>A0ABM1FZT3_SOLPN</name>
<dbReference type="SUPFAM" id="SSF49764">
    <property type="entry name" value="HSP20-like chaperones"/>
    <property type="match status" value="1"/>
</dbReference>
<reference evidence="6" key="2">
    <citation type="submission" date="2025-08" db="UniProtKB">
        <authorList>
            <consortium name="RefSeq"/>
        </authorList>
    </citation>
    <scope>IDENTIFICATION</scope>
</reference>
<dbReference type="RefSeq" id="XP_015063935.2">
    <property type="nucleotide sequence ID" value="XM_015208449.2"/>
</dbReference>
<keyword evidence="1 6" id="KW-0346">Stress response</keyword>
<dbReference type="InterPro" id="IPR008978">
    <property type="entry name" value="HSP20-like_chaperone"/>
</dbReference>
<evidence type="ECO:0000256" key="2">
    <source>
        <dbReference type="PROSITE-ProRule" id="PRU00285"/>
    </source>
</evidence>
<dbReference type="GeneID" id="107009170"/>
<dbReference type="Gene3D" id="2.60.40.790">
    <property type="match status" value="1"/>
</dbReference>
<feature type="domain" description="SHSP" evidence="4">
    <location>
        <begin position="62"/>
        <end position="170"/>
    </location>
</feature>
<evidence type="ECO:0000256" key="1">
    <source>
        <dbReference type="ARBA" id="ARBA00023016"/>
    </source>
</evidence>
<protein>
    <submittedName>
        <fullName evidence="6">15.4 kDa class V heat shock protein</fullName>
    </submittedName>
</protein>
<evidence type="ECO:0000259" key="4">
    <source>
        <dbReference type="PROSITE" id="PS01031"/>
    </source>
</evidence>
<dbReference type="PANTHER" id="PTHR11527">
    <property type="entry name" value="HEAT-SHOCK PROTEIN 20 FAMILY MEMBER"/>
    <property type="match status" value="1"/>
</dbReference>